<feature type="compositionally biased region" description="Basic residues" evidence="1">
    <location>
        <begin position="26"/>
        <end position="41"/>
    </location>
</feature>
<dbReference type="InterPro" id="IPR000182">
    <property type="entry name" value="GNAT_dom"/>
</dbReference>
<sequence length="228" mass="25265">MLDTQESSLGLVFHYAEDVCCARRPRRRRHGRSPRRRGARGRVRDAVPRPCDGRRPRRRRRGRRGAGLPDRHDRNRGLLALVRHRLLAEGLAGPRATNPRGRGAARVRRRSEPDARLVHRRLPGAPAHRSAGGARGVGTGRRLVGAAVEQLRSRGVPGVHLVVSASNDPAITFYRRTGFAEVTEDRATVPEESIVFGRRVDARVPREVMPPGRVSSRVLSGVARTSRA</sequence>
<feature type="domain" description="N-acetyltransferase" evidence="2">
    <location>
        <begin position="135"/>
        <end position="201"/>
    </location>
</feature>
<evidence type="ECO:0000256" key="1">
    <source>
        <dbReference type="SAM" id="MobiDB-lite"/>
    </source>
</evidence>
<dbReference type="GO" id="GO:0016747">
    <property type="term" value="F:acyltransferase activity, transferring groups other than amino-acyl groups"/>
    <property type="evidence" value="ECO:0007669"/>
    <property type="project" value="InterPro"/>
</dbReference>
<evidence type="ECO:0000313" key="4">
    <source>
        <dbReference type="Proteomes" id="UP000288603"/>
    </source>
</evidence>
<feature type="region of interest" description="Disordered" evidence="1">
    <location>
        <begin position="90"/>
        <end position="113"/>
    </location>
</feature>
<gene>
    <name evidence="3" type="ORF">ELQ92_04205</name>
</gene>
<dbReference type="Proteomes" id="UP000288603">
    <property type="component" value="Unassembled WGS sequence"/>
</dbReference>
<name>A0A444QFP1_9MICO</name>
<dbReference type="SUPFAM" id="SSF55729">
    <property type="entry name" value="Acyl-CoA N-acyltransferases (Nat)"/>
    <property type="match status" value="1"/>
</dbReference>
<feature type="compositionally biased region" description="Basic and acidic residues" evidence="1">
    <location>
        <begin position="42"/>
        <end position="54"/>
    </location>
</feature>
<feature type="compositionally biased region" description="Basic residues" evidence="1">
    <location>
        <begin position="55"/>
        <end position="64"/>
    </location>
</feature>
<reference evidence="3 4" key="1">
    <citation type="submission" date="2018-12" db="EMBL/GenBank/DDBJ databases">
        <authorList>
            <person name="Li F."/>
        </authorList>
    </citation>
    <scope>NUCLEOTIDE SEQUENCE [LARGE SCALE GENOMIC DNA]</scope>
    <source>
        <strain evidence="3 4">8H24J-4-2</strain>
    </source>
</reference>
<protein>
    <submittedName>
        <fullName evidence="3">GNAT family N-acetyltransferase</fullName>
    </submittedName>
</protein>
<dbReference type="AlphaFoldDB" id="A0A444QFP1"/>
<dbReference type="Pfam" id="PF00583">
    <property type="entry name" value="Acetyltransf_1"/>
    <property type="match status" value="1"/>
</dbReference>
<proteinExistence type="predicted"/>
<dbReference type="OrthoDB" id="8593648at2"/>
<dbReference type="EMBL" id="RZNC01000001">
    <property type="protein sequence ID" value="RWZ68427.1"/>
    <property type="molecule type" value="Genomic_DNA"/>
</dbReference>
<evidence type="ECO:0000313" key="3">
    <source>
        <dbReference type="EMBL" id="RWZ68427.1"/>
    </source>
</evidence>
<comment type="caution">
    <text evidence="3">The sequence shown here is derived from an EMBL/GenBank/DDBJ whole genome shotgun (WGS) entry which is preliminary data.</text>
</comment>
<keyword evidence="3" id="KW-0808">Transferase</keyword>
<evidence type="ECO:0000259" key="2">
    <source>
        <dbReference type="PROSITE" id="PS51186"/>
    </source>
</evidence>
<keyword evidence="4" id="KW-1185">Reference proteome</keyword>
<dbReference type="InterPro" id="IPR016181">
    <property type="entry name" value="Acyl_CoA_acyltransferase"/>
</dbReference>
<feature type="region of interest" description="Disordered" evidence="1">
    <location>
        <begin position="26"/>
        <end position="75"/>
    </location>
</feature>
<organism evidence="3 4">
    <name type="scientific">Labedella populi</name>
    <dbReference type="NCBI Taxonomy" id="2498850"/>
    <lineage>
        <taxon>Bacteria</taxon>
        <taxon>Bacillati</taxon>
        <taxon>Actinomycetota</taxon>
        <taxon>Actinomycetes</taxon>
        <taxon>Micrococcales</taxon>
        <taxon>Microbacteriaceae</taxon>
        <taxon>Labedella</taxon>
    </lineage>
</organism>
<dbReference type="Gene3D" id="3.40.630.30">
    <property type="match status" value="1"/>
</dbReference>
<accession>A0A444QFP1</accession>
<dbReference type="PROSITE" id="PS51186">
    <property type="entry name" value="GNAT"/>
    <property type="match status" value="1"/>
</dbReference>